<dbReference type="PANTHER" id="PTHR30213">
    <property type="entry name" value="INNER MEMBRANE PROTEIN YHJD"/>
    <property type="match status" value="1"/>
</dbReference>
<feature type="compositionally biased region" description="Basic and acidic residues" evidence="6">
    <location>
        <begin position="15"/>
        <end position="28"/>
    </location>
</feature>
<keyword evidence="2" id="KW-1003">Cell membrane</keyword>
<protein>
    <submittedName>
        <fullName evidence="8">YihY/virulence factor BrkB family protein</fullName>
    </submittedName>
</protein>
<keyword evidence="9" id="KW-1185">Reference proteome</keyword>
<evidence type="ECO:0000313" key="8">
    <source>
        <dbReference type="EMBL" id="MBE7701045.1"/>
    </source>
</evidence>
<dbReference type="NCBIfam" id="TIGR00765">
    <property type="entry name" value="yihY_not_rbn"/>
    <property type="match status" value="1"/>
</dbReference>
<sequence length="368" mass="39541">MDTSPRSQRPEPAPDDPRKPDSPTDLRGRSWKHAALTTARQFSRDQCLDLAAGLTYYAVLASAPALLAVLSLLGLVGDSEKIVDQVLDIAASVVPADAMTTLEPLVEQIAGGSDKAGLALVVGVVVALWSASGYVGAFGRAMNRIYEVEEGRPVWKLRPVMLLVTAAVVLMAVLVVVALVLSGPVARAIGDAIGLGSAALTAWNIAKWPVVLLLVVLIVAVLYHSTPNVRQPRFRWLSVGAVVAILVWILASVGFGFYVATFSSYDSTYGALAGVIVFLLWLWITNLALLFGAELDAELERARELQGGIPAEETIQLPPRDTRASEKRRQKLQQDVERGREIRTAAQRSSEDGPGRHDEAPGGDRPRT</sequence>
<organism evidence="8 9">
    <name type="scientific">Oerskovia douganii</name>
    <dbReference type="NCBI Taxonomy" id="2762210"/>
    <lineage>
        <taxon>Bacteria</taxon>
        <taxon>Bacillati</taxon>
        <taxon>Actinomycetota</taxon>
        <taxon>Actinomycetes</taxon>
        <taxon>Micrococcales</taxon>
        <taxon>Cellulomonadaceae</taxon>
        <taxon>Oerskovia</taxon>
    </lineage>
</organism>
<evidence type="ECO:0000256" key="4">
    <source>
        <dbReference type="ARBA" id="ARBA00022989"/>
    </source>
</evidence>
<keyword evidence="5 7" id="KW-0472">Membrane</keyword>
<dbReference type="RefSeq" id="WP_193720304.1">
    <property type="nucleotide sequence ID" value="NZ_JACSPN010000015.1"/>
</dbReference>
<dbReference type="GO" id="GO:0005886">
    <property type="term" value="C:plasma membrane"/>
    <property type="evidence" value="ECO:0007669"/>
    <property type="project" value="UniProtKB-SubCell"/>
</dbReference>
<dbReference type="PANTHER" id="PTHR30213:SF0">
    <property type="entry name" value="UPF0761 MEMBRANE PROTEIN YIHY"/>
    <property type="match status" value="1"/>
</dbReference>
<name>A0A9D5UAN9_9CELL</name>
<evidence type="ECO:0000256" key="6">
    <source>
        <dbReference type="SAM" id="MobiDB-lite"/>
    </source>
</evidence>
<evidence type="ECO:0000256" key="1">
    <source>
        <dbReference type="ARBA" id="ARBA00004651"/>
    </source>
</evidence>
<feature type="transmembrane region" description="Helical" evidence="7">
    <location>
        <begin position="160"/>
        <end position="185"/>
    </location>
</feature>
<dbReference type="InterPro" id="IPR017039">
    <property type="entry name" value="Virul_fac_BrkB"/>
</dbReference>
<feature type="transmembrane region" description="Helical" evidence="7">
    <location>
        <begin position="205"/>
        <end position="224"/>
    </location>
</feature>
<evidence type="ECO:0000256" key="3">
    <source>
        <dbReference type="ARBA" id="ARBA00022692"/>
    </source>
</evidence>
<dbReference type="EMBL" id="JACSPN010000015">
    <property type="protein sequence ID" value="MBE7701045.1"/>
    <property type="molecule type" value="Genomic_DNA"/>
</dbReference>
<reference evidence="8 9" key="1">
    <citation type="submission" date="2020-08" db="EMBL/GenBank/DDBJ databases">
        <title>A Genomic Blueprint of the Chicken Gut Microbiome.</title>
        <authorList>
            <person name="Gilroy R."/>
            <person name="Ravi A."/>
            <person name="Getino M."/>
            <person name="Pursley I."/>
            <person name="Horton D.L."/>
            <person name="Alikhan N.-F."/>
            <person name="Baker D."/>
            <person name="Gharbi K."/>
            <person name="Hall N."/>
            <person name="Watson M."/>
            <person name="Adriaenssens E.M."/>
            <person name="Foster-Nyarko E."/>
            <person name="Jarju S."/>
            <person name="Secka A."/>
            <person name="Antonio M."/>
            <person name="Oren A."/>
            <person name="Chaudhuri R."/>
            <person name="La Ragione R.M."/>
            <person name="Hildebrand F."/>
            <person name="Pallen M.J."/>
        </authorList>
    </citation>
    <scope>NUCLEOTIDE SEQUENCE [LARGE SCALE GENOMIC DNA]</scope>
    <source>
        <strain evidence="8 9">Sa1BUA8</strain>
    </source>
</reference>
<evidence type="ECO:0000256" key="2">
    <source>
        <dbReference type="ARBA" id="ARBA00022475"/>
    </source>
</evidence>
<evidence type="ECO:0000256" key="7">
    <source>
        <dbReference type="SAM" id="Phobius"/>
    </source>
</evidence>
<feature type="transmembrane region" description="Helical" evidence="7">
    <location>
        <begin position="116"/>
        <end position="139"/>
    </location>
</feature>
<evidence type="ECO:0000313" key="9">
    <source>
        <dbReference type="Proteomes" id="UP000822993"/>
    </source>
</evidence>
<dbReference type="Pfam" id="PF03631">
    <property type="entry name" value="Virul_fac_BrkB"/>
    <property type="match status" value="1"/>
</dbReference>
<dbReference type="PIRSF" id="PIRSF035875">
    <property type="entry name" value="RNase_BN"/>
    <property type="match status" value="1"/>
</dbReference>
<comment type="subcellular location">
    <subcellularLocation>
        <location evidence="1">Cell membrane</location>
        <topology evidence="1">Multi-pass membrane protein</topology>
    </subcellularLocation>
</comment>
<feature type="region of interest" description="Disordered" evidence="6">
    <location>
        <begin position="1"/>
        <end position="28"/>
    </location>
</feature>
<proteinExistence type="predicted"/>
<keyword evidence="4 7" id="KW-1133">Transmembrane helix</keyword>
<dbReference type="AlphaFoldDB" id="A0A9D5UAN9"/>
<evidence type="ECO:0000256" key="5">
    <source>
        <dbReference type="ARBA" id="ARBA00023136"/>
    </source>
</evidence>
<accession>A0A9D5UAN9</accession>
<feature type="region of interest" description="Disordered" evidence="6">
    <location>
        <begin position="310"/>
        <end position="368"/>
    </location>
</feature>
<feature type="transmembrane region" description="Helical" evidence="7">
    <location>
        <begin position="236"/>
        <end position="259"/>
    </location>
</feature>
<comment type="caution">
    <text evidence="8">The sequence shown here is derived from an EMBL/GenBank/DDBJ whole genome shotgun (WGS) entry which is preliminary data.</text>
</comment>
<feature type="compositionally biased region" description="Basic and acidic residues" evidence="6">
    <location>
        <begin position="320"/>
        <end position="368"/>
    </location>
</feature>
<feature type="transmembrane region" description="Helical" evidence="7">
    <location>
        <begin position="271"/>
        <end position="293"/>
    </location>
</feature>
<keyword evidence="3 7" id="KW-0812">Transmembrane</keyword>
<dbReference type="Proteomes" id="UP000822993">
    <property type="component" value="Unassembled WGS sequence"/>
</dbReference>
<feature type="transmembrane region" description="Helical" evidence="7">
    <location>
        <begin position="54"/>
        <end position="76"/>
    </location>
</feature>
<gene>
    <name evidence="8" type="ORF">H9623_12115</name>
</gene>